<feature type="transmembrane region" description="Helical" evidence="7">
    <location>
        <begin position="314"/>
        <end position="347"/>
    </location>
</feature>
<evidence type="ECO:0000256" key="1">
    <source>
        <dbReference type="ARBA" id="ARBA00004429"/>
    </source>
</evidence>
<evidence type="ECO:0000256" key="7">
    <source>
        <dbReference type="RuleBase" id="RU369079"/>
    </source>
</evidence>
<accession>A0ABT4YU54</accession>
<reference evidence="9 10" key="1">
    <citation type="submission" date="2023-01" db="EMBL/GenBank/DDBJ databases">
        <title>Vibrio sp. KJ40-1 sp.nov, isolated from marine algae.</title>
        <authorList>
            <person name="Butt M."/>
            <person name="Kim J.M.J."/>
            <person name="Jeon C.O.C."/>
        </authorList>
    </citation>
    <scope>NUCLEOTIDE SEQUENCE [LARGE SCALE GENOMIC DNA]</scope>
    <source>
        <strain evidence="9 10">KJ40-1</strain>
    </source>
</reference>
<name>A0ABT4YU54_9VIBR</name>
<dbReference type="InterPro" id="IPR010656">
    <property type="entry name" value="DctM"/>
</dbReference>
<dbReference type="PANTHER" id="PTHR33362">
    <property type="entry name" value="SIALIC ACID TRAP TRANSPORTER PERMEASE PROTEIN SIAT-RELATED"/>
    <property type="match status" value="1"/>
</dbReference>
<proteinExistence type="inferred from homology"/>
<comment type="subunit">
    <text evidence="7">The complex comprises the extracytoplasmic solute receptor protein and the two transmembrane proteins.</text>
</comment>
<dbReference type="Proteomes" id="UP001210678">
    <property type="component" value="Unassembled WGS sequence"/>
</dbReference>
<dbReference type="Pfam" id="PF06808">
    <property type="entry name" value="DctM"/>
    <property type="match status" value="1"/>
</dbReference>
<keyword evidence="7" id="KW-0813">Transport</keyword>
<evidence type="ECO:0000256" key="3">
    <source>
        <dbReference type="ARBA" id="ARBA00022519"/>
    </source>
</evidence>
<sequence length="426" mass="46384">MTYVVLMIICFLLLMAIRIPIPFALIASTLIYFIGADIPFNILNVRLLRSFDSFILLAIPFFILAGKIMSEAGISDRIIRLADLMVGRVKGNLAYVNIVVSMFFGGITGTAISDTTAIGSVMIPSMTKKGYTKAFSAAVTAVSSTMGPIIPPSIMFIIYGSIAQVSIQDMFLAGALPGVMVGVAQMVVVWLYGRKVELPRREERISTKEGLGIIGDAFFAILLPVIILGGIIFGIVSPTEAAVIATFYAIFISMFIYRSLSWKKLLEVIRESTVETGSVSIIIASAALFGWALSNEQLPMLFAQYLMENIQSPWMILLLVNILLFFLGMFMDSIPALMIVTPVFLPLFKMLGIDPLHAGIFMSVNLITGLATPPVGCCLFAASIISGESMEKISKAIMPFILANVFIVLLITYIPGFTLFIPSLFK</sequence>
<comment type="caution">
    <text evidence="9">The sequence shown here is derived from an EMBL/GenBank/DDBJ whole genome shotgun (WGS) entry which is preliminary data.</text>
</comment>
<feature type="transmembrane region" description="Helical" evidence="7">
    <location>
        <begin position="134"/>
        <end position="159"/>
    </location>
</feature>
<dbReference type="PIRSF" id="PIRSF006066">
    <property type="entry name" value="HI0050"/>
    <property type="match status" value="1"/>
</dbReference>
<comment type="subcellular location">
    <subcellularLocation>
        <location evidence="1 7">Cell inner membrane</location>
        <topology evidence="1 7">Multi-pass membrane protein</topology>
    </subcellularLocation>
</comment>
<evidence type="ECO:0000313" key="9">
    <source>
        <dbReference type="EMBL" id="MDB1125086.1"/>
    </source>
</evidence>
<keyword evidence="5 7" id="KW-1133">Transmembrane helix</keyword>
<feature type="domain" description="TRAP C4-dicarboxylate transport system permease DctM subunit" evidence="8">
    <location>
        <begin position="8"/>
        <end position="416"/>
    </location>
</feature>
<dbReference type="InterPro" id="IPR004681">
    <property type="entry name" value="TRAP_DctM"/>
</dbReference>
<comment type="function">
    <text evidence="7">Part of the tripartite ATP-independent periplasmic (TRAP) transport system.</text>
</comment>
<evidence type="ECO:0000256" key="2">
    <source>
        <dbReference type="ARBA" id="ARBA00022475"/>
    </source>
</evidence>
<dbReference type="RefSeq" id="WP_272138473.1">
    <property type="nucleotide sequence ID" value="NZ_JAQLOI010000003.1"/>
</dbReference>
<evidence type="ECO:0000256" key="5">
    <source>
        <dbReference type="ARBA" id="ARBA00022989"/>
    </source>
</evidence>
<keyword evidence="6 7" id="KW-0472">Membrane</keyword>
<evidence type="ECO:0000259" key="8">
    <source>
        <dbReference type="Pfam" id="PF06808"/>
    </source>
</evidence>
<feature type="transmembrane region" description="Helical" evidence="7">
    <location>
        <begin position="241"/>
        <end position="260"/>
    </location>
</feature>
<dbReference type="EMBL" id="JAQLOI010000003">
    <property type="protein sequence ID" value="MDB1125086.1"/>
    <property type="molecule type" value="Genomic_DNA"/>
</dbReference>
<organism evidence="9 10">
    <name type="scientific">Vibrio algarum</name>
    <dbReference type="NCBI Taxonomy" id="3020714"/>
    <lineage>
        <taxon>Bacteria</taxon>
        <taxon>Pseudomonadati</taxon>
        <taxon>Pseudomonadota</taxon>
        <taxon>Gammaproteobacteria</taxon>
        <taxon>Vibrionales</taxon>
        <taxon>Vibrionaceae</taxon>
        <taxon>Vibrio</taxon>
    </lineage>
</organism>
<keyword evidence="3 7" id="KW-0997">Cell inner membrane</keyword>
<keyword evidence="2" id="KW-1003">Cell membrane</keyword>
<evidence type="ECO:0000256" key="6">
    <source>
        <dbReference type="ARBA" id="ARBA00023136"/>
    </source>
</evidence>
<evidence type="ECO:0000313" key="10">
    <source>
        <dbReference type="Proteomes" id="UP001210678"/>
    </source>
</evidence>
<feature type="transmembrane region" description="Helical" evidence="7">
    <location>
        <begin position="54"/>
        <end position="74"/>
    </location>
</feature>
<evidence type="ECO:0000256" key="4">
    <source>
        <dbReference type="ARBA" id="ARBA00022692"/>
    </source>
</evidence>
<feature type="transmembrane region" description="Helical" evidence="7">
    <location>
        <begin position="397"/>
        <end position="421"/>
    </location>
</feature>
<feature type="transmembrane region" description="Helical" evidence="7">
    <location>
        <begin position="171"/>
        <end position="192"/>
    </location>
</feature>
<feature type="transmembrane region" description="Helical" evidence="7">
    <location>
        <begin position="94"/>
        <end position="113"/>
    </location>
</feature>
<feature type="transmembrane region" description="Helical" evidence="7">
    <location>
        <begin position="272"/>
        <end position="294"/>
    </location>
</feature>
<comment type="similarity">
    <text evidence="7">Belongs to the TRAP transporter large permease family.</text>
</comment>
<feature type="transmembrane region" description="Helical" evidence="7">
    <location>
        <begin position="359"/>
        <end position="385"/>
    </location>
</feature>
<protein>
    <recommendedName>
        <fullName evidence="7">TRAP transporter large permease protein</fullName>
    </recommendedName>
</protein>
<feature type="transmembrane region" description="Helical" evidence="7">
    <location>
        <begin position="213"/>
        <end position="235"/>
    </location>
</feature>
<keyword evidence="4 7" id="KW-0812">Transmembrane</keyword>
<gene>
    <name evidence="9" type="ORF">PGX00_16135</name>
</gene>
<keyword evidence="10" id="KW-1185">Reference proteome</keyword>
<feature type="transmembrane region" description="Helical" evidence="7">
    <location>
        <begin position="6"/>
        <end position="33"/>
    </location>
</feature>
<dbReference type="NCBIfam" id="TIGR00786">
    <property type="entry name" value="dctM"/>
    <property type="match status" value="1"/>
</dbReference>